<keyword evidence="3" id="KW-1185">Reference proteome</keyword>
<sequence length="270" mass="30987">METDIAALINAVRDNVAKRVHATFPDMESNTFSIIVKQTVAAMKTSIQENEHKMKITGSGTNFLSLSAELRNQIYEYALQPKDASVPRQRYCGCGSMSTCSATKLKPCRKDNMHDLRVSRKQRHKIPALLHASRQVRSETMALFYSDKYFAFRIPTPQLRNEAADWLRAIGPTQKAMVRKVILRFQMTSGRLAICVCRVLRGMSFFRSVPLFKIRKEHILEACGLDELDRNLFKIEYRHHDGRIVELKESDMISISGPHNMEGEEYFELV</sequence>
<dbReference type="InterPro" id="IPR045518">
    <property type="entry name" value="2EXR"/>
</dbReference>
<evidence type="ECO:0000313" key="3">
    <source>
        <dbReference type="Proteomes" id="UP001296104"/>
    </source>
</evidence>
<accession>A0AAI8YZQ4</accession>
<organism evidence="2 3">
    <name type="scientific">Lecanosticta acicola</name>
    <dbReference type="NCBI Taxonomy" id="111012"/>
    <lineage>
        <taxon>Eukaryota</taxon>
        <taxon>Fungi</taxon>
        <taxon>Dikarya</taxon>
        <taxon>Ascomycota</taxon>
        <taxon>Pezizomycotina</taxon>
        <taxon>Dothideomycetes</taxon>
        <taxon>Dothideomycetidae</taxon>
        <taxon>Mycosphaerellales</taxon>
        <taxon>Mycosphaerellaceae</taxon>
        <taxon>Lecanosticta</taxon>
    </lineage>
</organism>
<dbReference type="PANTHER" id="PTHR42085">
    <property type="entry name" value="F-BOX DOMAIN-CONTAINING PROTEIN"/>
    <property type="match status" value="1"/>
</dbReference>
<proteinExistence type="predicted"/>
<protein>
    <recommendedName>
        <fullName evidence="1">2EXR domain-containing protein</fullName>
    </recommendedName>
</protein>
<dbReference type="InterPro" id="IPR038883">
    <property type="entry name" value="AN11006-like"/>
</dbReference>
<dbReference type="AlphaFoldDB" id="A0AAI8YZQ4"/>
<gene>
    <name evidence="2" type="ORF">LECACI_7A004952</name>
</gene>
<dbReference type="Pfam" id="PF20150">
    <property type="entry name" value="2EXR"/>
    <property type="match status" value="1"/>
</dbReference>
<reference evidence="2" key="1">
    <citation type="submission" date="2023-11" db="EMBL/GenBank/DDBJ databases">
        <authorList>
            <person name="Alioto T."/>
            <person name="Alioto T."/>
            <person name="Gomez Garrido J."/>
        </authorList>
    </citation>
    <scope>NUCLEOTIDE SEQUENCE</scope>
</reference>
<feature type="domain" description="2EXR" evidence="1">
    <location>
        <begin position="62"/>
        <end position="154"/>
    </location>
</feature>
<evidence type="ECO:0000259" key="1">
    <source>
        <dbReference type="Pfam" id="PF20150"/>
    </source>
</evidence>
<dbReference type="Proteomes" id="UP001296104">
    <property type="component" value="Unassembled WGS sequence"/>
</dbReference>
<evidence type="ECO:0000313" key="2">
    <source>
        <dbReference type="EMBL" id="CAK4025121.1"/>
    </source>
</evidence>
<dbReference type="PANTHER" id="PTHR42085:SF1">
    <property type="entry name" value="F-BOX DOMAIN-CONTAINING PROTEIN"/>
    <property type="match status" value="1"/>
</dbReference>
<dbReference type="EMBL" id="CAVMBE010000030">
    <property type="protein sequence ID" value="CAK4025121.1"/>
    <property type="molecule type" value="Genomic_DNA"/>
</dbReference>
<name>A0AAI8YZQ4_9PEZI</name>
<comment type="caution">
    <text evidence="2">The sequence shown here is derived from an EMBL/GenBank/DDBJ whole genome shotgun (WGS) entry which is preliminary data.</text>
</comment>